<feature type="region of interest" description="Disordered" evidence="1">
    <location>
        <begin position="289"/>
        <end position="318"/>
    </location>
</feature>
<feature type="compositionally biased region" description="Basic and acidic residues" evidence="1">
    <location>
        <begin position="234"/>
        <end position="248"/>
    </location>
</feature>
<feature type="compositionally biased region" description="Basic residues" evidence="1">
    <location>
        <begin position="217"/>
        <end position="226"/>
    </location>
</feature>
<comment type="caution">
    <text evidence="2">The sequence shown here is derived from an EMBL/GenBank/DDBJ whole genome shotgun (WGS) entry which is preliminary data.</text>
</comment>
<name>A0A2P5HVF3_DIAHE</name>
<protein>
    <submittedName>
        <fullName evidence="2">Uncharacterized protein</fullName>
    </submittedName>
</protein>
<feature type="compositionally biased region" description="Acidic residues" evidence="1">
    <location>
        <begin position="196"/>
        <end position="211"/>
    </location>
</feature>
<feature type="compositionally biased region" description="Low complexity" evidence="1">
    <location>
        <begin position="648"/>
        <end position="662"/>
    </location>
</feature>
<feature type="compositionally biased region" description="Polar residues" evidence="1">
    <location>
        <begin position="711"/>
        <end position="721"/>
    </location>
</feature>
<gene>
    <name evidence="2" type="ORF">DHEL01_v207377</name>
</gene>
<dbReference type="Proteomes" id="UP000094444">
    <property type="component" value="Unassembled WGS sequence"/>
</dbReference>
<evidence type="ECO:0000256" key="1">
    <source>
        <dbReference type="SAM" id="MobiDB-lite"/>
    </source>
</evidence>
<dbReference type="OrthoDB" id="5240210at2759"/>
<evidence type="ECO:0000313" key="2">
    <source>
        <dbReference type="EMBL" id="POS74232.1"/>
    </source>
</evidence>
<feature type="compositionally biased region" description="Low complexity" evidence="1">
    <location>
        <begin position="608"/>
        <end position="617"/>
    </location>
</feature>
<feature type="compositionally biased region" description="Polar residues" evidence="1">
    <location>
        <begin position="528"/>
        <end position="538"/>
    </location>
</feature>
<accession>A0A2P5HVF3</accession>
<sequence length="848" mass="90861">MHAEAGGDGFRVSRRKRDLHDASQDGLFTDNPSSKRRLTNGAEDHDDAENTPNSSSFKFRRPKVESNSSSKSPKPQLDTLQFSSRSSGPPAPNGLLRGWPFNPHLGNDSAARPSGPSGPPGATGGHWGAKPSFPSLSYGFGSANGAAAAEDSRNDKKPDHEAKGRSHSTRRGALDAVLPSSRLNRTKETPQAIISSDDDSYVGEGGEDSDAEGVKTTRQHSARLKARGSTGNVLEKKPDNGLNVDHKIKQGPFEKTPSGKDYHKLPLHIRSEFNDNLDRGATIEFVGHRDGASGRSRKSIIVSQTPRQPDAPVNGSSTLQANRNNVAVGATAKEETPSGPFDLPLDALSSSGIAEEDSAASTPSELDQAKAKSKVWAYVGPLVPNSWAASVNDGREKRAFIQAISLPLKNEIDMEWLAGTKSSHQRLYRALMSVVFQAVGVEAHCKPCDSKIPERRRNCKVLPPEAAGLRELQEVCGSQCVNCFFFHASTPCEFPDSSTTTKQTPIPVPVPRAVRPIPVIKRSYDSPPANTVRPTASSRPFVPPYSLYKVQKTEKPISESPVPVPSFAIQGPNHQTRSQPQRALDVPSEKPETKPPRRSNRISKAEGESGNSSGSTESDTRDKAQSPSPGLAVSNDGPARTTLTSGGSHTEASTEAASSLSSGDISPSRLASRMFSLFGDIGRLPAEEQATMWNQMQQMSAMLHTGDSGALGSSGTQNSHSSLRHGPSAAVADEWEIAPGRLTTDDRPMAFSTSFLSRELISVNAAQQLSQNHSVLNKNITALHQLAVGPENGWKCTFTVIRGVLKIKAGDVEARIGQGGLVSVDKKCIITNVSHKEARVQVCWVEEG</sequence>
<evidence type="ECO:0000313" key="3">
    <source>
        <dbReference type="Proteomes" id="UP000094444"/>
    </source>
</evidence>
<keyword evidence="3" id="KW-1185">Reference proteome</keyword>
<reference evidence="2" key="1">
    <citation type="submission" date="2017-09" db="EMBL/GenBank/DDBJ databases">
        <title>Polyketide synthases of a Diaporthe helianthi virulent isolate.</title>
        <authorList>
            <person name="Baroncelli R."/>
        </authorList>
    </citation>
    <scope>NUCLEOTIDE SEQUENCE [LARGE SCALE GENOMIC DNA]</scope>
    <source>
        <strain evidence="2">7/96</strain>
    </source>
</reference>
<organism evidence="2 3">
    <name type="scientific">Diaporthe helianthi</name>
    <dbReference type="NCBI Taxonomy" id="158607"/>
    <lineage>
        <taxon>Eukaryota</taxon>
        <taxon>Fungi</taxon>
        <taxon>Dikarya</taxon>
        <taxon>Ascomycota</taxon>
        <taxon>Pezizomycotina</taxon>
        <taxon>Sordariomycetes</taxon>
        <taxon>Sordariomycetidae</taxon>
        <taxon>Diaporthales</taxon>
        <taxon>Diaporthaceae</taxon>
        <taxon>Diaporthe</taxon>
    </lineage>
</organism>
<feature type="region of interest" description="Disordered" evidence="1">
    <location>
        <begin position="519"/>
        <end position="666"/>
    </location>
</feature>
<feature type="compositionally biased region" description="Polar residues" evidence="1">
    <location>
        <begin position="65"/>
        <end position="87"/>
    </location>
</feature>
<dbReference type="InParanoid" id="A0A2P5HVF3"/>
<feature type="region of interest" description="Disordered" evidence="1">
    <location>
        <begin position="708"/>
        <end position="730"/>
    </location>
</feature>
<proteinExistence type="predicted"/>
<feature type="region of interest" description="Disordered" evidence="1">
    <location>
        <begin position="1"/>
        <end position="262"/>
    </location>
</feature>
<feature type="compositionally biased region" description="Basic and acidic residues" evidence="1">
    <location>
        <begin position="150"/>
        <end position="164"/>
    </location>
</feature>
<feature type="compositionally biased region" description="Polar residues" evidence="1">
    <location>
        <begin position="572"/>
        <end position="581"/>
    </location>
</feature>
<dbReference type="STRING" id="158607.A0A2P5HVF3"/>
<dbReference type="EMBL" id="MAVT02000662">
    <property type="protein sequence ID" value="POS74232.1"/>
    <property type="molecule type" value="Genomic_DNA"/>
</dbReference>
<dbReference type="AlphaFoldDB" id="A0A2P5HVF3"/>